<evidence type="ECO:0000259" key="6">
    <source>
        <dbReference type="PROSITE" id="PS50234"/>
    </source>
</evidence>
<dbReference type="PRINTS" id="PR00453">
    <property type="entry name" value="VWFADOMAIN"/>
</dbReference>
<dbReference type="PANTHER" id="PTHR22550:SF5">
    <property type="entry name" value="LEUCINE ZIPPER PROTEIN 4"/>
    <property type="match status" value="1"/>
</dbReference>
<keyword evidence="1" id="KW-1003">Cell membrane</keyword>
<protein>
    <recommendedName>
        <fullName evidence="6">VWFA domain-containing protein</fullName>
    </recommendedName>
</protein>
<name>A0A172U2M2_9BACT</name>
<dbReference type="Proteomes" id="UP000077177">
    <property type="component" value="Chromosome"/>
</dbReference>
<gene>
    <name evidence="7" type="ORF">SY85_20550</name>
</gene>
<dbReference type="PROSITE" id="PS50234">
    <property type="entry name" value="VWFA"/>
    <property type="match status" value="1"/>
</dbReference>
<dbReference type="InterPro" id="IPR002035">
    <property type="entry name" value="VWF_A"/>
</dbReference>
<evidence type="ECO:0000256" key="5">
    <source>
        <dbReference type="SAM" id="Phobius"/>
    </source>
</evidence>
<dbReference type="PATRIC" id="fig|1492898.3.peg.4466"/>
<reference evidence="8" key="1">
    <citation type="submission" date="2015-01" db="EMBL/GenBank/DDBJ databases">
        <title>Flavisolibacter sp./LCS9/ whole genome sequencing.</title>
        <authorList>
            <person name="Kim M.K."/>
            <person name="Srinivasan S."/>
            <person name="Lee J.-J."/>
        </authorList>
    </citation>
    <scope>NUCLEOTIDE SEQUENCE [LARGE SCALE GENOMIC DNA]</scope>
    <source>
        <strain evidence="8">LCS9</strain>
    </source>
</reference>
<dbReference type="PANTHER" id="PTHR22550">
    <property type="entry name" value="SPORE GERMINATION PROTEIN"/>
    <property type="match status" value="1"/>
</dbReference>
<evidence type="ECO:0000256" key="4">
    <source>
        <dbReference type="ARBA" id="ARBA00023136"/>
    </source>
</evidence>
<sequence>MLYDWVQNIEFKYIWVLPALGMLPVLAWLRFRMARSLKAAFPVTTTKAFQERGGKAAWVQFPFWLQLLAIGCLLVALARPQIRDVRNRKTGEGIDIVLCMDVSGSMLSQDFSPNRLSVAKDMAIEFVRNRPIDQIGLVIFSGESFTQYPITTDHEGLVTQILSLRSGMLEDGTLIGEGLATSVQRLATSKSKSKVVILLTDGKEEAPETRLIDPNTALEIAKAKGVRVYSIGMAGMDRVLVQEGGVVTRSEPLLDEALLKRIATQTGGQYFRARNKEGLQLIYEQIDRLEKSKVEVTSRTRYQEQFPYFILAALILLALSLLLKYTILRTFP</sequence>
<evidence type="ECO:0000313" key="7">
    <source>
        <dbReference type="EMBL" id="ANE53631.1"/>
    </source>
</evidence>
<feature type="transmembrane region" description="Helical" evidence="5">
    <location>
        <begin position="57"/>
        <end position="78"/>
    </location>
</feature>
<evidence type="ECO:0000256" key="2">
    <source>
        <dbReference type="ARBA" id="ARBA00022692"/>
    </source>
</evidence>
<dbReference type="AlphaFoldDB" id="A0A172U2M2"/>
<organism evidence="7 8">
    <name type="scientific">Flavisolibacter tropicus</name>
    <dbReference type="NCBI Taxonomy" id="1492898"/>
    <lineage>
        <taxon>Bacteria</taxon>
        <taxon>Pseudomonadati</taxon>
        <taxon>Bacteroidota</taxon>
        <taxon>Chitinophagia</taxon>
        <taxon>Chitinophagales</taxon>
        <taxon>Chitinophagaceae</taxon>
        <taxon>Flavisolibacter</taxon>
    </lineage>
</organism>
<dbReference type="STRING" id="1492898.SY85_20550"/>
<dbReference type="KEGG" id="fla:SY85_20550"/>
<dbReference type="Gene3D" id="3.40.50.410">
    <property type="entry name" value="von Willebrand factor, type A domain"/>
    <property type="match status" value="1"/>
</dbReference>
<keyword evidence="8" id="KW-1185">Reference proteome</keyword>
<feature type="transmembrane region" description="Helical" evidence="5">
    <location>
        <begin position="306"/>
        <end position="327"/>
    </location>
</feature>
<keyword evidence="4 5" id="KW-0472">Membrane</keyword>
<dbReference type="SMART" id="SM00327">
    <property type="entry name" value="VWA"/>
    <property type="match status" value="1"/>
</dbReference>
<evidence type="ECO:0000256" key="1">
    <source>
        <dbReference type="ARBA" id="ARBA00022475"/>
    </source>
</evidence>
<reference evidence="7 8" key="2">
    <citation type="journal article" date="2016" name="Int. J. Syst. Evol. Microbiol.">
        <title>Flavisolibacter tropicus sp. nov., isolated from tropical soil.</title>
        <authorList>
            <person name="Lee J.J."/>
            <person name="Kang M.S."/>
            <person name="Kim G.S."/>
            <person name="Lee C.S."/>
            <person name="Lim S."/>
            <person name="Lee J."/>
            <person name="Roh S.H."/>
            <person name="Kang H."/>
            <person name="Ha J.M."/>
            <person name="Bae S."/>
            <person name="Jung H.Y."/>
            <person name="Kim M.K."/>
        </authorList>
    </citation>
    <scope>NUCLEOTIDE SEQUENCE [LARGE SCALE GENOMIC DNA]</scope>
    <source>
        <strain evidence="7 8">LCS9</strain>
    </source>
</reference>
<dbReference type="SUPFAM" id="SSF53300">
    <property type="entry name" value="vWA-like"/>
    <property type="match status" value="1"/>
</dbReference>
<dbReference type="Pfam" id="PF13519">
    <property type="entry name" value="VWA_2"/>
    <property type="match status" value="1"/>
</dbReference>
<accession>A0A172U2M2</accession>
<evidence type="ECO:0000313" key="8">
    <source>
        <dbReference type="Proteomes" id="UP000077177"/>
    </source>
</evidence>
<feature type="transmembrane region" description="Helical" evidence="5">
    <location>
        <begin position="12"/>
        <end position="31"/>
    </location>
</feature>
<feature type="domain" description="VWFA" evidence="6">
    <location>
        <begin position="95"/>
        <end position="286"/>
    </location>
</feature>
<dbReference type="InterPro" id="IPR036465">
    <property type="entry name" value="vWFA_dom_sf"/>
</dbReference>
<evidence type="ECO:0000256" key="3">
    <source>
        <dbReference type="ARBA" id="ARBA00022989"/>
    </source>
</evidence>
<keyword evidence="2 5" id="KW-0812">Transmembrane</keyword>
<keyword evidence="3 5" id="KW-1133">Transmembrane helix</keyword>
<proteinExistence type="predicted"/>
<dbReference type="EMBL" id="CP011390">
    <property type="protein sequence ID" value="ANE53631.1"/>
    <property type="molecule type" value="Genomic_DNA"/>
</dbReference>
<dbReference type="InterPro" id="IPR050768">
    <property type="entry name" value="UPF0353/GerABKA_families"/>
</dbReference>